<gene>
    <name evidence="4" type="ORF">PMIN01_09490</name>
</gene>
<feature type="compositionally biased region" description="Basic and acidic residues" evidence="2">
    <location>
        <begin position="1235"/>
        <end position="1244"/>
    </location>
</feature>
<feature type="coiled-coil region" evidence="1">
    <location>
        <begin position="394"/>
        <end position="485"/>
    </location>
</feature>
<sequence>MDSHRTGAQKLLCDAMQDDLFSHNPAVAAAKMANDRTKLDTFFDTLAVVAILVCTVSLLYICKQGLPLYYYITALAACVICRVAAFGVYSIILSARKNLDTFFNILAVLETLVCIMFAAYFCTQGFPLSNIITAISVGVASVGVTFILYSVIISLIELKFEWPADKNLNIHHDIPIPPLPAPGPEDDDIYAWLDDDSSDSNGDTVFSNTHKINLNAKRRPTSGPKYTEAYECGDIDTVDQIWTVPKAGKSCGNTLVYSTFGTVSSVTTTPQLGHAQEDGPSGSTETVHQQPVKEQIILLTRCEARPKLLVLMDQMEKEGERDGTTATAYRYRKKLKELFKAAPSGSLDAAFRDRLLKYAKVHNINKTVTLWTYGIGLAYNGTHLTNGMIEENKKRALAREKHDAEIKAERERQELKHNEEVKAEREREELKQLLQDVRKYAIQFGDKKSRHKFSAACYAKWSTDITFILDQIQEARNEKKRQDEAKLEGIRDIVRNTRDVEGAKDGFLGERVNTLLPANEVEEFWLSLQRDLLAEDVAILRGCRSTRLAFFKNIGFESLTEALFNMNTAQNTSMEPSTRVGWRAYGYKFNLIDATKTYSRYKDVLGKLVGRQNARKRFNRIYDEELKQNKSAWCVLMLMVIMVVEDGREVWYIDYWHARHVAEACKKTGLPQRAFWDHLRYREAKLNERRKQIEEKLKAETAISDLAELMKNKHEQAAAGRQEKAVAKAVAVSKTQDEDRARTDAQAEIDAKAQATQAAAQAHADAALADEEQDQVEEEAASAEEDELVSMACTMLEAGVSDEEDDFPDQEPVTAEEEASLAENRAMVEAQLAGEEAAAEAFRLQAQALADAALIPLAIENAHAAAQQAVPVANTPVVLQSGAAHGCIASSSGRLIKSTQPVIVIKPQRWDENAGGFMAYWQSEASKQPTHEKHDGGVSFDLRSVNRDFRLRGIIKSLLMADASHGNAFQRLVYREPPSGRLIKSTQPNRSSMITPKPWKINAGGFESYWRRERSRHSKHVRKSTRNSGPRFRLRHAEQEIYPDRQDLTVHPLSGYLLLWRMALKDLTPTERKGLRVRGQIWPKNCDPALKYGNWKPAQDFKLPRTVDNRFRTLFWGLDVSAEKRRAEQLTTDPEAREVEEFFSDKARKAEELGTELWTVFTAASIPLPRSSDTDISLEPFAIAERDPNVWNPNVFNANAFLDMITGLAEGPAVDPGDEVDISLRPQMRASTRPAARDGRRARR</sequence>
<feature type="compositionally biased region" description="Acidic residues" evidence="2">
    <location>
        <begin position="768"/>
        <end position="787"/>
    </location>
</feature>
<feature type="transmembrane region" description="Helical" evidence="3">
    <location>
        <begin position="101"/>
        <end position="122"/>
    </location>
</feature>
<evidence type="ECO:0000256" key="2">
    <source>
        <dbReference type="SAM" id="MobiDB-lite"/>
    </source>
</evidence>
<keyword evidence="3" id="KW-1133">Transmembrane helix</keyword>
<feature type="region of interest" description="Disordered" evidence="2">
    <location>
        <begin position="730"/>
        <end position="787"/>
    </location>
</feature>
<feature type="transmembrane region" description="Helical" evidence="3">
    <location>
        <begin position="42"/>
        <end position="61"/>
    </location>
</feature>
<name>A0A9P6GBG3_9PLEO</name>
<dbReference type="EMBL" id="WJXW01000010">
    <property type="protein sequence ID" value="KAF9732632.1"/>
    <property type="molecule type" value="Genomic_DNA"/>
</dbReference>
<feature type="transmembrane region" description="Helical" evidence="3">
    <location>
        <begin position="134"/>
        <end position="156"/>
    </location>
</feature>
<dbReference type="AlphaFoldDB" id="A0A9P6GBG3"/>
<dbReference type="Proteomes" id="UP000756921">
    <property type="component" value="Unassembled WGS sequence"/>
</dbReference>
<evidence type="ECO:0000313" key="5">
    <source>
        <dbReference type="Proteomes" id="UP000756921"/>
    </source>
</evidence>
<evidence type="ECO:0000313" key="4">
    <source>
        <dbReference type="EMBL" id="KAF9732632.1"/>
    </source>
</evidence>
<keyword evidence="5" id="KW-1185">Reference proteome</keyword>
<keyword evidence="3" id="KW-0812">Transmembrane</keyword>
<feature type="transmembrane region" description="Helical" evidence="3">
    <location>
        <begin position="68"/>
        <end position="95"/>
    </location>
</feature>
<feature type="region of interest" description="Disordered" evidence="2">
    <location>
        <begin position="1217"/>
        <end position="1244"/>
    </location>
</feature>
<keyword evidence="3" id="KW-0472">Membrane</keyword>
<proteinExistence type="predicted"/>
<reference evidence="4" key="1">
    <citation type="journal article" date="2020" name="Mol. Plant Microbe Interact.">
        <title>Genome Sequence of the Biocontrol Agent Coniothyrium minitans strain Conio (IMI 134523).</title>
        <authorList>
            <person name="Patel D."/>
            <person name="Shittu T.A."/>
            <person name="Baroncelli R."/>
            <person name="Muthumeenakshi S."/>
            <person name="Osborne T.H."/>
            <person name="Janganan T.K."/>
            <person name="Sreenivasaprasad S."/>
        </authorList>
    </citation>
    <scope>NUCLEOTIDE SEQUENCE</scope>
    <source>
        <strain evidence="4">Conio</strain>
    </source>
</reference>
<evidence type="ECO:0000256" key="3">
    <source>
        <dbReference type="SAM" id="Phobius"/>
    </source>
</evidence>
<dbReference type="OrthoDB" id="10651759at2759"/>
<feature type="compositionally biased region" description="Basic and acidic residues" evidence="2">
    <location>
        <begin position="735"/>
        <end position="751"/>
    </location>
</feature>
<evidence type="ECO:0000256" key="1">
    <source>
        <dbReference type="SAM" id="Coils"/>
    </source>
</evidence>
<organism evidence="4 5">
    <name type="scientific">Paraphaeosphaeria minitans</name>
    <dbReference type="NCBI Taxonomy" id="565426"/>
    <lineage>
        <taxon>Eukaryota</taxon>
        <taxon>Fungi</taxon>
        <taxon>Dikarya</taxon>
        <taxon>Ascomycota</taxon>
        <taxon>Pezizomycotina</taxon>
        <taxon>Dothideomycetes</taxon>
        <taxon>Pleosporomycetidae</taxon>
        <taxon>Pleosporales</taxon>
        <taxon>Massarineae</taxon>
        <taxon>Didymosphaeriaceae</taxon>
        <taxon>Paraphaeosphaeria</taxon>
    </lineage>
</organism>
<protein>
    <submittedName>
        <fullName evidence="4">Uncharacterized protein</fullName>
    </submittedName>
</protein>
<feature type="compositionally biased region" description="Low complexity" evidence="2">
    <location>
        <begin position="752"/>
        <end position="767"/>
    </location>
</feature>
<comment type="caution">
    <text evidence="4">The sequence shown here is derived from an EMBL/GenBank/DDBJ whole genome shotgun (WGS) entry which is preliminary data.</text>
</comment>
<keyword evidence="1" id="KW-0175">Coiled coil</keyword>
<accession>A0A9P6GBG3</accession>